<evidence type="ECO:0008006" key="9">
    <source>
        <dbReference type="Google" id="ProtNLM"/>
    </source>
</evidence>
<dbReference type="CDD" id="cd08771">
    <property type="entry name" value="DLP_1"/>
    <property type="match status" value="1"/>
</dbReference>
<evidence type="ECO:0000256" key="4">
    <source>
        <dbReference type="SAM" id="MobiDB-lite"/>
    </source>
</evidence>
<dbReference type="Gene3D" id="3.40.50.300">
    <property type="entry name" value="P-loop containing nucleotide triphosphate hydrolases"/>
    <property type="match status" value="1"/>
</dbReference>
<feature type="compositionally biased region" description="Low complexity" evidence="4">
    <location>
        <begin position="508"/>
        <end position="519"/>
    </location>
</feature>
<evidence type="ECO:0000256" key="1">
    <source>
        <dbReference type="ARBA" id="ARBA00022741"/>
    </source>
</evidence>
<dbReference type="GO" id="GO:0003924">
    <property type="term" value="F:GTPase activity"/>
    <property type="evidence" value="ECO:0007669"/>
    <property type="project" value="InterPro"/>
</dbReference>
<gene>
    <name evidence="7" type="ORF">FISHEDRAFT_36290</name>
</gene>
<dbReference type="Pfam" id="PF00350">
    <property type="entry name" value="Dynamin_N"/>
    <property type="match status" value="1"/>
</dbReference>
<dbReference type="SUPFAM" id="SSF52540">
    <property type="entry name" value="P-loop containing nucleoside triphosphate hydrolases"/>
    <property type="match status" value="1"/>
</dbReference>
<dbReference type="InterPro" id="IPR020850">
    <property type="entry name" value="GED_dom"/>
</dbReference>
<dbReference type="InterPro" id="IPR001401">
    <property type="entry name" value="Dynamin_GTPase"/>
</dbReference>
<dbReference type="GO" id="GO:0005739">
    <property type="term" value="C:mitochondrion"/>
    <property type="evidence" value="ECO:0007669"/>
    <property type="project" value="TreeGrafter"/>
</dbReference>
<dbReference type="PRINTS" id="PR00195">
    <property type="entry name" value="DYNAMIN"/>
</dbReference>
<dbReference type="GO" id="GO:0048312">
    <property type="term" value="P:intracellular distribution of mitochondria"/>
    <property type="evidence" value="ECO:0007669"/>
    <property type="project" value="TreeGrafter"/>
</dbReference>
<evidence type="ECO:0000259" key="6">
    <source>
        <dbReference type="PROSITE" id="PS51718"/>
    </source>
</evidence>
<dbReference type="PANTHER" id="PTHR11566">
    <property type="entry name" value="DYNAMIN"/>
    <property type="match status" value="1"/>
</dbReference>
<keyword evidence="2 3" id="KW-0342">GTP-binding</keyword>
<reference evidence="7 8" key="1">
    <citation type="journal article" date="2015" name="Fungal Genet. Biol.">
        <title>Evolution of novel wood decay mechanisms in Agaricales revealed by the genome sequences of Fistulina hepatica and Cylindrobasidium torrendii.</title>
        <authorList>
            <person name="Floudas D."/>
            <person name="Held B.W."/>
            <person name="Riley R."/>
            <person name="Nagy L.G."/>
            <person name="Koehler G."/>
            <person name="Ransdell A.S."/>
            <person name="Younus H."/>
            <person name="Chow J."/>
            <person name="Chiniquy J."/>
            <person name="Lipzen A."/>
            <person name="Tritt A."/>
            <person name="Sun H."/>
            <person name="Haridas S."/>
            <person name="LaButti K."/>
            <person name="Ohm R.A."/>
            <person name="Kues U."/>
            <person name="Blanchette R.A."/>
            <person name="Grigoriev I.V."/>
            <person name="Minto R.E."/>
            <person name="Hibbett D.S."/>
        </authorList>
    </citation>
    <scope>NUCLEOTIDE SEQUENCE [LARGE SCALE GENOMIC DNA]</scope>
    <source>
        <strain evidence="7 8">ATCC 64428</strain>
    </source>
</reference>
<feature type="domain" description="GED" evidence="5">
    <location>
        <begin position="674"/>
        <end position="765"/>
    </location>
</feature>
<dbReference type="GO" id="GO:0005525">
    <property type="term" value="F:GTP binding"/>
    <property type="evidence" value="ECO:0007669"/>
    <property type="project" value="UniProtKB-KW"/>
</dbReference>
<dbReference type="Pfam" id="PF01031">
    <property type="entry name" value="Dynamin_M"/>
    <property type="match status" value="1"/>
</dbReference>
<dbReference type="Proteomes" id="UP000054144">
    <property type="component" value="Unassembled WGS sequence"/>
</dbReference>
<feature type="domain" description="Dynamin-type G" evidence="6">
    <location>
        <begin position="22"/>
        <end position="289"/>
    </location>
</feature>
<dbReference type="GO" id="GO:0008017">
    <property type="term" value="F:microtubule binding"/>
    <property type="evidence" value="ECO:0007669"/>
    <property type="project" value="TreeGrafter"/>
</dbReference>
<feature type="region of interest" description="Disordered" evidence="4">
    <location>
        <begin position="483"/>
        <end position="584"/>
    </location>
</feature>
<evidence type="ECO:0000313" key="8">
    <source>
        <dbReference type="Proteomes" id="UP000054144"/>
    </source>
</evidence>
<dbReference type="AlphaFoldDB" id="A0A0D7AM93"/>
<dbReference type="Gene3D" id="1.20.120.1240">
    <property type="entry name" value="Dynamin, middle domain"/>
    <property type="match status" value="2"/>
</dbReference>
<name>A0A0D7AM93_9AGAR</name>
<evidence type="ECO:0000256" key="3">
    <source>
        <dbReference type="RuleBase" id="RU003932"/>
    </source>
</evidence>
<evidence type="ECO:0000313" key="7">
    <source>
        <dbReference type="EMBL" id="KIY51903.1"/>
    </source>
</evidence>
<dbReference type="SMART" id="SM00053">
    <property type="entry name" value="DYNc"/>
    <property type="match status" value="1"/>
</dbReference>
<protein>
    <recommendedName>
        <fullName evidence="9">Dynamin protein dnm1</fullName>
    </recommendedName>
</protein>
<dbReference type="GO" id="GO:0005874">
    <property type="term" value="C:microtubule"/>
    <property type="evidence" value="ECO:0007669"/>
    <property type="project" value="TreeGrafter"/>
</dbReference>
<dbReference type="InterPro" id="IPR019762">
    <property type="entry name" value="Dynamin_GTPase_CS"/>
</dbReference>
<dbReference type="InterPro" id="IPR045063">
    <property type="entry name" value="Dynamin_N"/>
</dbReference>
<dbReference type="InterPro" id="IPR027417">
    <property type="entry name" value="P-loop_NTPase"/>
</dbReference>
<dbReference type="GO" id="GO:0016020">
    <property type="term" value="C:membrane"/>
    <property type="evidence" value="ECO:0007669"/>
    <property type="project" value="TreeGrafter"/>
</dbReference>
<dbReference type="PROSITE" id="PS51718">
    <property type="entry name" value="G_DYNAMIN_2"/>
    <property type="match status" value="1"/>
</dbReference>
<dbReference type="SMART" id="SM00302">
    <property type="entry name" value="GED"/>
    <property type="match status" value="1"/>
</dbReference>
<dbReference type="GO" id="GO:0016559">
    <property type="term" value="P:peroxisome fission"/>
    <property type="evidence" value="ECO:0007669"/>
    <property type="project" value="TreeGrafter"/>
</dbReference>
<dbReference type="Pfam" id="PF02212">
    <property type="entry name" value="GED"/>
    <property type="match status" value="1"/>
</dbReference>
<dbReference type="InterPro" id="IPR003130">
    <property type="entry name" value="GED"/>
</dbReference>
<comment type="similarity">
    <text evidence="3">Belongs to the TRAFAC class dynamin-like GTPase superfamily. Dynamin/Fzo/YdjA family.</text>
</comment>
<sequence>MDTDLIKLVNKLQDTFSNLGGELDMPQLVVVGSQSAGKSSVLETIVGKDFLPRGSGIVTRRPLILQLIHSDGEEEWGQFLHVDKRFTDFAEIRKEIEQETFRVAGQNKGISKLPITLTVHSPNVLDLTLVDLPGLTKIPVGDQPSDIERQIRSLVVDYISKPNSVILAVSPANVDLANSDSLKLARAVDPQGRRTIGVLTKLDLMDAGTNAIDILTGRVYPLKLGFIGVVNRSQADINSGKSMSDALANEEEYFKTHPAYRNIAHKNGTRYLARTLNRVLMDHIREKLPDMKARLNTLMGQAEQELASFGDEAVFGDKNQQGALILRLMTNFAREFVASIEGTNVDISTKELSGGARIYYIFHDIFGGALASIDPSQNLDMQDIRTAIRNSTGPRPSLFVPEVAFDLLVKPQIRLLESPSLRCVEMLQRFPALHARMIQVVSDLLRERLGPTSDYAQSLISIQTAYINTNHPVFRSLQSQPQMYAAPQPRPQSVTLPQHAPSEDGDEAVSTTSDADSTGTTGGSGATRSVSSTVHDRTRPAAASTTTLVERKSISVAKASSRPHSTGGPMPGGSRHSSGGVGAGGSARDTFLNYFFGQNGPGPVMDANMDRPHSQPSGAMTPIVRDTAGLPNGTAMVNGTRQPNSVFDMKSLGRHIEAVPSNAHSLSLKEEAENNMIRSLITMYFDIVRQTIQDLVPKAIMHFLVNHASREVQNRLVQSLYKPDLFSEMLNEDPSLASERARVKALLSAYKEAFRTLSDVSVGGGF</sequence>
<dbReference type="PANTHER" id="PTHR11566:SF235">
    <property type="entry name" value="DYNAMIN-RELATED PROTEIN DNM1"/>
    <property type="match status" value="1"/>
</dbReference>
<dbReference type="GO" id="GO:0005777">
    <property type="term" value="C:peroxisome"/>
    <property type="evidence" value="ECO:0007669"/>
    <property type="project" value="TreeGrafter"/>
</dbReference>
<keyword evidence="1 3" id="KW-0547">Nucleotide-binding</keyword>
<dbReference type="FunFam" id="3.40.50.300:FF:000383">
    <property type="entry name" value="Dynamin-like gtpase dnm1"/>
    <property type="match status" value="1"/>
</dbReference>
<dbReference type="PROSITE" id="PS51388">
    <property type="entry name" value="GED"/>
    <property type="match status" value="1"/>
</dbReference>
<dbReference type="GO" id="GO:0000266">
    <property type="term" value="P:mitochondrial fission"/>
    <property type="evidence" value="ECO:0007669"/>
    <property type="project" value="TreeGrafter"/>
</dbReference>
<dbReference type="InterPro" id="IPR000375">
    <property type="entry name" value="Dynamin_stalk"/>
</dbReference>
<evidence type="ECO:0000259" key="5">
    <source>
        <dbReference type="PROSITE" id="PS51388"/>
    </source>
</evidence>
<dbReference type="PROSITE" id="PS00410">
    <property type="entry name" value="G_DYNAMIN_1"/>
    <property type="match status" value="1"/>
</dbReference>
<keyword evidence="8" id="KW-1185">Reference proteome</keyword>
<dbReference type="EMBL" id="KN881647">
    <property type="protein sequence ID" value="KIY51903.1"/>
    <property type="molecule type" value="Genomic_DNA"/>
</dbReference>
<organism evidence="7 8">
    <name type="scientific">Fistulina hepatica ATCC 64428</name>
    <dbReference type="NCBI Taxonomy" id="1128425"/>
    <lineage>
        <taxon>Eukaryota</taxon>
        <taxon>Fungi</taxon>
        <taxon>Dikarya</taxon>
        <taxon>Basidiomycota</taxon>
        <taxon>Agaricomycotina</taxon>
        <taxon>Agaricomycetes</taxon>
        <taxon>Agaricomycetidae</taxon>
        <taxon>Agaricales</taxon>
        <taxon>Fistulinaceae</taxon>
        <taxon>Fistulina</taxon>
    </lineage>
</organism>
<dbReference type="InterPro" id="IPR030381">
    <property type="entry name" value="G_DYNAMIN_dom"/>
</dbReference>
<accession>A0A0D7AM93</accession>
<evidence type="ECO:0000256" key="2">
    <source>
        <dbReference type="ARBA" id="ARBA00023134"/>
    </source>
</evidence>
<proteinExistence type="inferred from homology"/>
<dbReference type="InterPro" id="IPR022812">
    <property type="entry name" value="Dynamin"/>
</dbReference>
<dbReference type="OrthoDB" id="5061070at2759"/>
<dbReference type="GO" id="GO:0006897">
    <property type="term" value="P:endocytosis"/>
    <property type="evidence" value="ECO:0007669"/>
    <property type="project" value="TreeGrafter"/>
</dbReference>